<keyword evidence="4" id="KW-1185">Reference proteome</keyword>
<dbReference type="OrthoDB" id="5419086at2"/>
<name>A0A5P8P485_9BACT</name>
<reference evidence="3 4" key="1">
    <citation type="submission" date="2019-09" db="EMBL/GenBank/DDBJ databases">
        <title>Sulfurimonas gotlandica sp. nov., a chemoautotrophic and psychrotolerant epsilonproteobacterium isolated from a pelagic redoxcline, and an emended description of the genus Sulfurimonas.</title>
        <authorList>
            <person name="Wang S."/>
            <person name="Jiang L."/>
            <person name="Shao S."/>
        </authorList>
    </citation>
    <scope>NUCLEOTIDE SEQUENCE [LARGE SCALE GENOMIC DNA]</scope>
    <source>
        <strain evidence="3 4">GYSZ_1</strain>
    </source>
</reference>
<evidence type="ECO:0000256" key="1">
    <source>
        <dbReference type="SAM" id="Phobius"/>
    </source>
</evidence>
<dbReference type="PANTHER" id="PTHR42709:SF4">
    <property type="entry name" value="INNER MEMBRANE PROTEIN YQAA"/>
    <property type="match status" value="1"/>
</dbReference>
<dbReference type="Pfam" id="PF09335">
    <property type="entry name" value="VTT_dom"/>
    <property type="match status" value="1"/>
</dbReference>
<proteinExistence type="predicted"/>
<gene>
    <name evidence="3" type="ORF">FJR48_11665</name>
</gene>
<keyword evidence="1" id="KW-1133">Transmembrane helix</keyword>
<feature type="transmembrane region" description="Helical" evidence="1">
    <location>
        <begin position="52"/>
        <end position="74"/>
    </location>
</feature>
<dbReference type="PANTHER" id="PTHR42709">
    <property type="entry name" value="ALKALINE PHOSPHATASE LIKE PROTEIN"/>
    <property type="match status" value="1"/>
</dbReference>
<evidence type="ECO:0000313" key="4">
    <source>
        <dbReference type="Proteomes" id="UP000326944"/>
    </source>
</evidence>
<dbReference type="KEGG" id="sulg:FJR48_11665"/>
<evidence type="ECO:0000259" key="2">
    <source>
        <dbReference type="Pfam" id="PF09335"/>
    </source>
</evidence>
<organism evidence="3 4">
    <name type="scientific">Sulfurimonas lithotrophica</name>
    <dbReference type="NCBI Taxonomy" id="2590022"/>
    <lineage>
        <taxon>Bacteria</taxon>
        <taxon>Pseudomonadati</taxon>
        <taxon>Campylobacterota</taxon>
        <taxon>Epsilonproteobacteria</taxon>
        <taxon>Campylobacterales</taxon>
        <taxon>Sulfurimonadaceae</taxon>
        <taxon>Sulfurimonas</taxon>
    </lineage>
</organism>
<dbReference type="EMBL" id="CP043617">
    <property type="protein sequence ID" value="QFR50504.1"/>
    <property type="molecule type" value="Genomic_DNA"/>
</dbReference>
<keyword evidence="1" id="KW-0472">Membrane</keyword>
<protein>
    <submittedName>
        <fullName evidence="3">DedA family protein</fullName>
    </submittedName>
</protein>
<dbReference type="AlphaFoldDB" id="A0A5P8P485"/>
<dbReference type="InterPro" id="IPR051311">
    <property type="entry name" value="DedA_domain"/>
</dbReference>
<evidence type="ECO:0000313" key="3">
    <source>
        <dbReference type="EMBL" id="QFR50504.1"/>
    </source>
</evidence>
<accession>A0A5P8P485</accession>
<feature type="transmembrane region" description="Helical" evidence="1">
    <location>
        <begin position="80"/>
        <end position="102"/>
    </location>
</feature>
<dbReference type="Proteomes" id="UP000326944">
    <property type="component" value="Chromosome"/>
</dbReference>
<sequence length="103" mass="11660">MPVYKAITIASIGNVSAIIVNYWFGYWLYEKTHNKLESSKVGTKSLEYGKKYGYPILFFSWLPVIGDPLTLVAGVLRLNFVLFLFIAGFLRVGRYVAIAYLAI</sequence>
<feature type="transmembrane region" description="Helical" evidence="1">
    <location>
        <begin position="6"/>
        <end position="29"/>
    </location>
</feature>
<feature type="domain" description="VTT" evidence="2">
    <location>
        <begin position="4"/>
        <end position="100"/>
    </location>
</feature>
<keyword evidence="1" id="KW-0812">Transmembrane</keyword>
<dbReference type="InterPro" id="IPR032816">
    <property type="entry name" value="VTT_dom"/>
</dbReference>